<evidence type="ECO:0000259" key="3">
    <source>
        <dbReference type="Pfam" id="PF00501"/>
    </source>
</evidence>
<gene>
    <name evidence="5" type="ORF">GAYE_PCTG10G0417</name>
</gene>
<proteinExistence type="inferred from homology"/>
<evidence type="ECO:0008006" key="7">
    <source>
        <dbReference type="Google" id="ProtNLM"/>
    </source>
</evidence>
<dbReference type="GO" id="GO:0016878">
    <property type="term" value="F:acid-thiol ligase activity"/>
    <property type="evidence" value="ECO:0007669"/>
    <property type="project" value="UniProtKB-ARBA"/>
</dbReference>
<dbReference type="InterPro" id="IPR025110">
    <property type="entry name" value="AMP-bd_C"/>
</dbReference>
<dbReference type="AlphaFoldDB" id="A0AAV9I3G4"/>
<evidence type="ECO:0000313" key="6">
    <source>
        <dbReference type="Proteomes" id="UP001300502"/>
    </source>
</evidence>
<feature type="domain" description="AMP-binding enzyme C-terminal" evidence="4">
    <location>
        <begin position="469"/>
        <end position="544"/>
    </location>
</feature>
<dbReference type="PANTHER" id="PTHR43767:SF1">
    <property type="entry name" value="NONRIBOSOMAL PEPTIDE SYNTHASE PES1 (EUROFUNG)-RELATED"/>
    <property type="match status" value="1"/>
</dbReference>
<feature type="domain" description="AMP-dependent synthetase/ligase" evidence="3">
    <location>
        <begin position="33"/>
        <end position="419"/>
    </location>
</feature>
<keyword evidence="2" id="KW-0436">Ligase</keyword>
<dbReference type="EMBL" id="JANCYU010000006">
    <property type="protein sequence ID" value="KAK4522527.1"/>
    <property type="molecule type" value="Genomic_DNA"/>
</dbReference>
<dbReference type="Pfam" id="PF13193">
    <property type="entry name" value="AMP-binding_C"/>
    <property type="match status" value="1"/>
</dbReference>
<dbReference type="PROSITE" id="PS00455">
    <property type="entry name" value="AMP_BINDING"/>
    <property type="match status" value="1"/>
</dbReference>
<dbReference type="PANTHER" id="PTHR43767">
    <property type="entry name" value="LONG-CHAIN-FATTY-ACID--COA LIGASE"/>
    <property type="match status" value="1"/>
</dbReference>
<comment type="similarity">
    <text evidence="1">Belongs to the ATP-dependent AMP-binding enzyme family.</text>
</comment>
<dbReference type="FunFam" id="3.30.300.30:FF:000008">
    <property type="entry name" value="2,3-dihydroxybenzoate-AMP ligase"/>
    <property type="match status" value="1"/>
</dbReference>
<name>A0AAV9I3G4_9RHOD</name>
<keyword evidence="6" id="KW-1185">Reference proteome</keyword>
<evidence type="ECO:0000256" key="2">
    <source>
        <dbReference type="ARBA" id="ARBA00022598"/>
    </source>
</evidence>
<dbReference type="InterPro" id="IPR050237">
    <property type="entry name" value="ATP-dep_AMP-bd_enzyme"/>
</dbReference>
<reference evidence="5 6" key="1">
    <citation type="submission" date="2022-07" db="EMBL/GenBank/DDBJ databases">
        <title>Genome-wide signatures of adaptation to extreme environments.</title>
        <authorList>
            <person name="Cho C.H."/>
            <person name="Yoon H.S."/>
        </authorList>
    </citation>
    <scope>NUCLEOTIDE SEQUENCE [LARGE SCALE GENOMIC DNA]</scope>
    <source>
        <strain evidence="5 6">108.79 E11</strain>
    </source>
</reference>
<dbReference type="Pfam" id="PF00501">
    <property type="entry name" value="AMP-binding"/>
    <property type="match status" value="1"/>
</dbReference>
<evidence type="ECO:0000259" key="4">
    <source>
        <dbReference type="Pfam" id="PF13193"/>
    </source>
</evidence>
<organism evidence="5 6">
    <name type="scientific">Galdieria yellowstonensis</name>
    <dbReference type="NCBI Taxonomy" id="3028027"/>
    <lineage>
        <taxon>Eukaryota</taxon>
        <taxon>Rhodophyta</taxon>
        <taxon>Bangiophyceae</taxon>
        <taxon>Galdieriales</taxon>
        <taxon>Galdieriaceae</taxon>
        <taxon>Galdieria</taxon>
    </lineage>
</organism>
<dbReference type="InterPro" id="IPR045851">
    <property type="entry name" value="AMP-bd_C_sf"/>
</dbReference>
<sequence length="574" mass="63520">MSSIYDKKPWLKEYEPNVRPNIDIKYNNALEMFQASLRRKPNSPCIGYFDDSLTYKQVDEESSALAAAFVELGLKPGGRVGMYLQNIPQWMITQLAAWKAGGIAVCLNPMLKERELIYHVKDSGLFILVCLESLYEEVVSKIRLEQVDIPVVVTTNELVYLSKRVPDMLKGVVPRKFPSCHDYSQLIKVHAGQSLPTPALRLDDTAMLTYTSGTTGVPKGACNTHRNIVFNGSSVTEWVHLGDKDIIMAPAPLFHITGSITGPAAGYASGCPVILFCRFDPSEFLRLIEHWKITYLVGAITVFIAALSHPDIKKYNLSSVVKMYSGGAPVSPSIQKQVERAFGNKLYVAYGLTESTAPCTAVPHGAEAPVDPNYGALSIGVPTCNVDCRIVSAETGKEVPPGTPGELLIKGPQVVSGYWNKPEETSKAIKNGWLHTGDVAIIDSRGYLYIVDRIKDMIIASGYKVYPREVEDVLYEHKAVKEAAVIGVPDPYRGETVKAFVALKDGARVSEQELIEFCKKRLAAYKYPRQIEFLPEIPKTLSGKFLRRELRDLELKRHPKASDNVPNGTIRSKA</sequence>
<evidence type="ECO:0000313" key="5">
    <source>
        <dbReference type="EMBL" id="KAK4522527.1"/>
    </source>
</evidence>
<dbReference type="InterPro" id="IPR020845">
    <property type="entry name" value="AMP-binding_CS"/>
</dbReference>
<dbReference type="InterPro" id="IPR042099">
    <property type="entry name" value="ANL_N_sf"/>
</dbReference>
<dbReference type="Gene3D" id="3.40.50.12780">
    <property type="entry name" value="N-terminal domain of ligase-like"/>
    <property type="match status" value="1"/>
</dbReference>
<dbReference type="Gene3D" id="3.30.300.30">
    <property type="match status" value="1"/>
</dbReference>
<dbReference type="Proteomes" id="UP001300502">
    <property type="component" value="Unassembled WGS sequence"/>
</dbReference>
<protein>
    <recommendedName>
        <fullName evidence="7">Long-chain-fatty-acid--CoA ligase</fullName>
    </recommendedName>
</protein>
<dbReference type="InterPro" id="IPR000873">
    <property type="entry name" value="AMP-dep_synth/lig_dom"/>
</dbReference>
<comment type="caution">
    <text evidence="5">The sequence shown here is derived from an EMBL/GenBank/DDBJ whole genome shotgun (WGS) entry which is preliminary data.</text>
</comment>
<dbReference type="SUPFAM" id="SSF56801">
    <property type="entry name" value="Acetyl-CoA synthetase-like"/>
    <property type="match status" value="1"/>
</dbReference>
<accession>A0AAV9I3G4</accession>
<evidence type="ECO:0000256" key="1">
    <source>
        <dbReference type="ARBA" id="ARBA00006432"/>
    </source>
</evidence>